<dbReference type="InterPro" id="IPR005654">
    <property type="entry name" value="ATPase_AFG1-like"/>
</dbReference>
<proteinExistence type="predicted"/>
<dbReference type="PANTHER" id="PTHR12169">
    <property type="entry name" value="ATPASE N2B"/>
    <property type="match status" value="1"/>
</dbReference>
<dbReference type="Gene3D" id="3.40.50.300">
    <property type="entry name" value="P-loop containing nucleotide triphosphate hydrolases"/>
    <property type="match status" value="1"/>
</dbReference>
<keyword evidence="4" id="KW-1185">Reference proteome</keyword>
<dbReference type="Proteomes" id="UP000319514">
    <property type="component" value="Unassembled WGS sequence"/>
</dbReference>
<dbReference type="AlphaFoldDB" id="A0A542ZHC5"/>
<sequence length="356" mass="37905">MAAVERRAAAGGFALDGAQQAVLPVLAALLGGRRPRAGQMAGAYLWGGVGRGKTWLVDAAVADLPEGQVLRVHLHELFRRLHVVLVRHRGRGGMVAAVGDLLDGRRVVVLDELHLHDVGNAMLLGPVLRELVRRRMVLLATSNYAPEELLADPLHHHLVEPVIALLGAHLHVLEVDDGTDHRAARPTEVGREQVGGFATGAWLDGDGTAYLRAQGLGLPAGTAARLPLGSRSVPALGVDGDTVWFGFGALCGGLLSAADYLELAGRFSTWVLHGVPRLGEAPEAARQRFVSLVDVLCDRDRRLVLVGAPGPEELFAGEGQPPDVARTASRLSLLRQGREVVGVSRHPMLSVEHLYG</sequence>
<dbReference type="GO" id="GO:0051301">
    <property type="term" value="P:cell division"/>
    <property type="evidence" value="ECO:0007669"/>
    <property type="project" value="UniProtKB-KW"/>
</dbReference>
<reference evidence="3 4" key="1">
    <citation type="submission" date="2019-06" db="EMBL/GenBank/DDBJ databases">
        <title>Sequencing the genomes of 1000 actinobacteria strains.</title>
        <authorList>
            <person name="Klenk H.-P."/>
        </authorList>
    </citation>
    <scope>NUCLEOTIDE SEQUENCE [LARGE SCALE GENOMIC DNA]</scope>
    <source>
        <strain evidence="3 4">DSM 18082</strain>
    </source>
</reference>
<keyword evidence="3" id="KW-0131">Cell cycle</keyword>
<evidence type="ECO:0000256" key="1">
    <source>
        <dbReference type="ARBA" id="ARBA00022741"/>
    </source>
</evidence>
<dbReference type="GO" id="GO:0005737">
    <property type="term" value="C:cytoplasm"/>
    <property type="evidence" value="ECO:0007669"/>
    <property type="project" value="TreeGrafter"/>
</dbReference>
<dbReference type="Pfam" id="PF03969">
    <property type="entry name" value="AFG1_ATPase"/>
    <property type="match status" value="1"/>
</dbReference>
<evidence type="ECO:0000256" key="2">
    <source>
        <dbReference type="ARBA" id="ARBA00022840"/>
    </source>
</evidence>
<comment type="caution">
    <text evidence="3">The sequence shown here is derived from an EMBL/GenBank/DDBJ whole genome shotgun (WGS) entry which is preliminary data.</text>
</comment>
<organism evidence="3 4">
    <name type="scientific">Oryzihumus leptocrescens</name>
    <dbReference type="NCBI Taxonomy" id="297536"/>
    <lineage>
        <taxon>Bacteria</taxon>
        <taxon>Bacillati</taxon>
        <taxon>Actinomycetota</taxon>
        <taxon>Actinomycetes</taxon>
        <taxon>Micrococcales</taxon>
        <taxon>Intrasporangiaceae</taxon>
        <taxon>Oryzihumus</taxon>
    </lineage>
</organism>
<dbReference type="NCBIfam" id="NF040713">
    <property type="entry name" value="ZapE"/>
    <property type="match status" value="1"/>
</dbReference>
<dbReference type="PANTHER" id="PTHR12169:SF6">
    <property type="entry name" value="AFG1-LIKE ATPASE"/>
    <property type="match status" value="1"/>
</dbReference>
<dbReference type="GO" id="GO:0016887">
    <property type="term" value="F:ATP hydrolysis activity"/>
    <property type="evidence" value="ECO:0007669"/>
    <property type="project" value="InterPro"/>
</dbReference>
<dbReference type="GO" id="GO:0005524">
    <property type="term" value="F:ATP binding"/>
    <property type="evidence" value="ECO:0007669"/>
    <property type="project" value="UniProtKB-KW"/>
</dbReference>
<gene>
    <name evidence="3" type="ORF">FB474_1148</name>
</gene>
<evidence type="ECO:0000313" key="4">
    <source>
        <dbReference type="Proteomes" id="UP000319514"/>
    </source>
</evidence>
<dbReference type="InterPro" id="IPR027417">
    <property type="entry name" value="P-loop_NTPase"/>
</dbReference>
<evidence type="ECO:0000313" key="3">
    <source>
        <dbReference type="EMBL" id="TQL59782.1"/>
    </source>
</evidence>
<dbReference type="GO" id="GO:0032153">
    <property type="term" value="C:cell division site"/>
    <property type="evidence" value="ECO:0007669"/>
    <property type="project" value="TreeGrafter"/>
</dbReference>
<keyword evidence="1" id="KW-0547">Nucleotide-binding</keyword>
<accession>A0A542ZHC5</accession>
<keyword evidence="3" id="KW-0132">Cell division</keyword>
<keyword evidence="2" id="KW-0067">ATP-binding</keyword>
<dbReference type="EMBL" id="VFOQ01000001">
    <property type="protein sequence ID" value="TQL59782.1"/>
    <property type="molecule type" value="Genomic_DNA"/>
</dbReference>
<dbReference type="SUPFAM" id="SSF52540">
    <property type="entry name" value="P-loop containing nucleoside triphosphate hydrolases"/>
    <property type="match status" value="1"/>
</dbReference>
<name>A0A542ZHC5_9MICO</name>
<protein>
    <submittedName>
        <fullName evidence="3">Cell division protein ZapE</fullName>
    </submittedName>
</protein>